<dbReference type="SUPFAM" id="SSF54593">
    <property type="entry name" value="Glyoxalase/Bleomycin resistance protein/Dihydroxybiphenyl dioxygenase"/>
    <property type="match status" value="1"/>
</dbReference>
<reference evidence="2 3" key="1">
    <citation type="submission" date="2017-10" db="EMBL/GenBank/DDBJ databases">
        <title>Two draft genome sequences of Pusillimonas sp. strains isolated from a nitrate- and radionuclide-contaminated groundwater in Russia.</title>
        <authorList>
            <person name="Grouzdev D.S."/>
            <person name="Tourova T.P."/>
            <person name="Goeva M.A."/>
            <person name="Babich T.L."/>
            <person name="Sokolova D.S."/>
            <person name="Abdullin R."/>
            <person name="Poltaraus A.B."/>
            <person name="Toshchakov S.V."/>
            <person name="Nazina T.N."/>
        </authorList>
    </citation>
    <scope>NUCLEOTIDE SEQUENCE [LARGE SCALE GENOMIC DNA]</scope>
    <source>
        <strain evidence="2 3">JR1/69-2-13</strain>
    </source>
</reference>
<dbReference type="PANTHER" id="PTHR40265:SF1">
    <property type="entry name" value="GLYOXALASE-LIKE DOMAIN-CONTAINING PROTEIN"/>
    <property type="match status" value="1"/>
</dbReference>
<evidence type="ECO:0000313" key="3">
    <source>
        <dbReference type="Proteomes" id="UP000234328"/>
    </source>
</evidence>
<keyword evidence="3" id="KW-1185">Reference proteome</keyword>
<dbReference type="OrthoDB" id="9812467at2"/>
<sequence>MTSLAFDHLVLMLRDRLTGLAQEFEKDGYFLTDLAVHNLGSINRLITLDNSYIELLGWPEGAPPARKEIANSPAGLEALVFRSTDARRTYEYLKECGFDVNPVQRLERPIELAGNQVVARFDTVRFSTQPIAGFRVYFCQHLTPEYVWVDRYMKHPNGARTLSDILLVSNQPQSVAQSLAVLTQANVRTDSNGEYEVTLPNTRIRVRHEASAAEARIEAAWVADEHGQSHRFDTRLD</sequence>
<comment type="caution">
    <text evidence="2">The sequence shown here is derived from an EMBL/GenBank/DDBJ whole genome shotgun (WGS) entry which is preliminary data.</text>
</comment>
<dbReference type="RefSeq" id="WP_102071265.1">
    <property type="nucleotide sequence ID" value="NZ_PDNV01000012.1"/>
</dbReference>
<name>A0A2N4UBZ3_9BURK</name>
<dbReference type="EMBL" id="PDNV01000012">
    <property type="protein sequence ID" value="PLC52529.1"/>
    <property type="molecule type" value="Genomic_DNA"/>
</dbReference>
<dbReference type="PANTHER" id="PTHR40265">
    <property type="entry name" value="BLL2707 PROTEIN"/>
    <property type="match status" value="1"/>
</dbReference>
<gene>
    <name evidence="2" type="ORF">CR155_17190</name>
</gene>
<dbReference type="AlphaFoldDB" id="A0A2N4UBZ3"/>
<evidence type="ECO:0000313" key="2">
    <source>
        <dbReference type="EMBL" id="PLC52529.1"/>
    </source>
</evidence>
<dbReference type="Pfam" id="PF13468">
    <property type="entry name" value="Glyoxalase_3"/>
    <property type="match status" value="1"/>
</dbReference>
<proteinExistence type="predicted"/>
<protein>
    <recommendedName>
        <fullName evidence="1">Glyoxalase-like domain-containing protein</fullName>
    </recommendedName>
</protein>
<organism evidence="2 3">
    <name type="scientific">Pollutimonas nitritireducens</name>
    <dbReference type="NCBI Taxonomy" id="2045209"/>
    <lineage>
        <taxon>Bacteria</taxon>
        <taxon>Pseudomonadati</taxon>
        <taxon>Pseudomonadota</taxon>
        <taxon>Betaproteobacteria</taxon>
        <taxon>Burkholderiales</taxon>
        <taxon>Alcaligenaceae</taxon>
        <taxon>Pollutimonas</taxon>
    </lineage>
</organism>
<feature type="domain" description="Glyoxalase-like" evidence="1">
    <location>
        <begin position="6"/>
        <end position="182"/>
    </location>
</feature>
<dbReference type="Proteomes" id="UP000234328">
    <property type="component" value="Unassembled WGS sequence"/>
</dbReference>
<dbReference type="Gene3D" id="3.10.180.10">
    <property type="entry name" value="2,3-Dihydroxybiphenyl 1,2-Dioxygenase, domain 1"/>
    <property type="match status" value="1"/>
</dbReference>
<dbReference type="InterPro" id="IPR025870">
    <property type="entry name" value="Glyoxalase-like_dom"/>
</dbReference>
<accession>A0A2N4UBZ3</accession>
<dbReference type="InterPro" id="IPR029068">
    <property type="entry name" value="Glyas_Bleomycin-R_OHBP_Dase"/>
</dbReference>
<evidence type="ECO:0000259" key="1">
    <source>
        <dbReference type="Pfam" id="PF13468"/>
    </source>
</evidence>